<feature type="transmembrane region" description="Helical" evidence="10">
    <location>
        <begin position="388"/>
        <end position="411"/>
    </location>
</feature>
<dbReference type="GO" id="GO:0016020">
    <property type="term" value="C:membrane"/>
    <property type="evidence" value="ECO:0007669"/>
    <property type="project" value="UniProtKB-SubCell"/>
</dbReference>
<keyword evidence="4 10" id="KW-0812">Transmembrane</keyword>
<feature type="transmembrane region" description="Helical" evidence="10">
    <location>
        <begin position="500"/>
        <end position="518"/>
    </location>
</feature>
<feature type="region of interest" description="Disordered" evidence="9">
    <location>
        <begin position="1"/>
        <end position="59"/>
    </location>
</feature>
<dbReference type="GO" id="GO:0035673">
    <property type="term" value="F:oligopeptide transmembrane transporter activity"/>
    <property type="evidence" value="ECO:0007669"/>
    <property type="project" value="InterPro"/>
</dbReference>
<dbReference type="Proteomes" id="UP000654370">
    <property type="component" value="Unassembled WGS sequence"/>
</dbReference>
<dbReference type="InterPro" id="IPR004813">
    <property type="entry name" value="OPT"/>
</dbReference>
<evidence type="ECO:0000256" key="2">
    <source>
        <dbReference type="ARBA" id="ARBA00008807"/>
    </source>
</evidence>
<feature type="transmembrane region" description="Helical" evidence="10">
    <location>
        <begin position="622"/>
        <end position="641"/>
    </location>
</feature>
<dbReference type="NCBIfam" id="TIGR00727">
    <property type="entry name" value="ISP4_OPT"/>
    <property type="match status" value="1"/>
</dbReference>
<feature type="transmembrane region" description="Helical" evidence="10">
    <location>
        <begin position="85"/>
        <end position="103"/>
    </location>
</feature>
<evidence type="ECO:0000256" key="8">
    <source>
        <dbReference type="ARBA" id="ARBA00023136"/>
    </source>
</evidence>
<dbReference type="NCBIfam" id="TIGR00728">
    <property type="entry name" value="OPT_sfam"/>
    <property type="match status" value="1"/>
</dbReference>
<gene>
    <name evidence="11" type="ORF">INT43_007931</name>
</gene>
<dbReference type="InterPro" id="IPR004648">
    <property type="entry name" value="Oligpept_transpt"/>
</dbReference>
<feature type="transmembrane region" description="Helical" evidence="10">
    <location>
        <begin position="668"/>
        <end position="686"/>
    </location>
</feature>
<evidence type="ECO:0000313" key="12">
    <source>
        <dbReference type="Proteomes" id="UP000654370"/>
    </source>
</evidence>
<protein>
    <recommendedName>
        <fullName evidence="13">OPT family small oligopeptide transporter</fullName>
    </recommendedName>
</protein>
<dbReference type="AlphaFoldDB" id="A0A8H7PPP3"/>
<keyword evidence="7 10" id="KW-1133">Transmembrane helix</keyword>
<sequence length="755" mass="85070">MSEGGAIHDLQSHVVRNGSHIDEQIDDQVDDQMNEKHEYHQKDFVKDEEDASYDGDDEDNSPIEEVAAVVPNTDDPTIPVWTVRVFLLGMIFTALLAFVNQFFWYRAMALTLTPLIIQLVSFPVAKLMEKVIPRSRFFNPGPFSMKEHVLITVMANCSYQTSYAVDIITVQQLWYKQNIGWGGGFLLVMTTQLVGYGMAGVLRPYLVYPASMVWPSNLVNISLFRSLHMKDENWTGPSRLKWFLMVFCGMFVYYWLPGYFFQVLTYFSWVCWIKPDNVVLSQLTGAQSGLGMLAVSFDWSTITSYLSSPLIVPYWATANITVGFAFISWFIVPVLYYSNVWNAKAYPIVSSELYTVEGDLWDNSMVLNADNTLNATAYEEYGPARLSVLFAFTYGIMFAGLTSVLTHTVLFHGKQIVQQYKRARTGEEDIHMRLMKAYPEVPSWWYYSIYIIAFGISFGVIYGWPIELPWWGLILSLALSAIFILPIGIIQAITNQTPGLNVITEFLIGFALPGHPIANVTFKTYGYISMVQGLTFVGDLKLGHYCKIPPRAMFTVQVIGTFLGGLVNLATAKWLMATIPNICTPKAYPFTCNQAQTFYSASIIWGAIGPARMFASGSPYQSMLWFFLVGLVLPVPFYLLARKYPKSWVKYIHIPLILNATGMMPPAVPLNFSMWCLGGFIFMYWIRRYRNEWWTKYNYVTSAGLDSGVGIAGILIFAVQTGTNWQAVWWGNGGIGGTIDNCPLGGANYSGIVPS</sequence>
<keyword evidence="5" id="KW-0571">Peptide transport</keyword>
<name>A0A8H7PPP3_MORIS</name>
<feature type="transmembrane region" description="Helical" evidence="10">
    <location>
        <begin position="179"/>
        <end position="199"/>
    </location>
</feature>
<dbReference type="GO" id="GO:0015031">
    <property type="term" value="P:protein transport"/>
    <property type="evidence" value="ECO:0007669"/>
    <property type="project" value="UniProtKB-KW"/>
</dbReference>
<evidence type="ECO:0000256" key="3">
    <source>
        <dbReference type="ARBA" id="ARBA00022448"/>
    </source>
</evidence>
<proteinExistence type="inferred from homology"/>
<keyword evidence="12" id="KW-1185">Reference proteome</keyword>
<feature type="compositionally biased region" description="Acidic residues" evidence="9">
    <location>
        <begin position="46"/>
        <end position="59"/>
    </location>
</feature>
<keyword evidence="3" id="KW-0813">Transport</keyword>
<keyword evidence="6" id="KW-0653">Protein transport</keyword>
<evidence type="ECO:0000256" key="7">
    <source>
        <dbReference type="ARBA" id="ARBA00022989"/>
    </source>
</evidence>
<organism evidence="11 12">
    <name type="scientific">Mortierella isabellina</name>
    <name type="common">Filamentous fungus</name>
    <name type="synonym">Umbelopsis isabellina</name>
    <dbReference type="NCBI Taxonomy" id="91625"/>
    <lineage>
        <taxon>Eukaryota</taxon>
        <taxon>Fungi</taxon>
        <taxon>Fungi incertae sedis</taxon>
        <taxon>Mucoromycota</taxon>
        <taxon>Mucoromycotina</taxon>
        <taxon>Umbelopsidomycetes</taxon>
        <taxon>Umbelopsidales</taxon>
        <taxon>Umbelopsidaceae</taxon>
        <taxon>Umbelopsis</taxon>
    </lineage>
</organism>
<feature type="transmembrane region" description="Helical" evidence="10">
    <location>
        <begin position="243"/>
        <end position="267"/>
    </location>
</feature>
<evidence type="ECO:0000256" key="1">
    <source>
        <dbReference type="ARBA" id="ARBA00004141"/>
    </source>
</evidence>
<evidence type="ECO:0000256" key="10">
    <source>
        <dbReference type="SAM" id="Phobius"/>
    </source>
</evidence>
<evidence type="ECO:0000256" key="5">
    <source>
        <dbReference type="ARBA" id="ARBA00022856"/>
    </source>
</evidence>
<reference evidence="11" key="1">
    <citation type="submission" date="2020-12" db="EMBL/GenBank/DDBJ databases">
        <title>Metabolic potential, ecology and presence of endohyphal bacteria is reflected in genomic diversity of Mucoromycotina.</title>
        <authorList>
            <person name="Muszewska A."/>
            <person name="Okrasinska A."/>
            <person name="Steczkiewicz K."/>
            <person name="Drgas O."/>
            <person name="Orlowska M."/>
            <person name="Perlinska-Lenart U."/>
            <person name="Aleksandrzak-Piekarczyk T."/>
            <person name="Szatraj K."/>
            <person name="Zielenkiewicz U."/>
            <person name="Pilsyk S."/>
            <person name="Malc E."/>
            <person name="Mieczkowski P."/>
            <person name="Kruszewska J.S."/>
            <person name="Biernat P."/>
            <person name="Pawlowska J."/>
        </authorList>
    </citation>
    <scope>NUCLEOTIDE SEQUENCE</scope>
    <source>
        <strain evidence="11">WA0000067209</strain>
    </source>
</reference>
<dbReference type="PANTHER" id="PTHR22601">
    <property type="entry name" value="ISP4 LIKE PROTEIN"/>
    <property type="match status" value="1"/>
</dbReference>
<evidence type="ECO:0000313" key="11">
    <source>
        <dbReference type="EMBL" id="KAG2177274.1"/>
    </source>
</evidence>
<feature type="transmembrane region" description="Helical" evidence="10">
    <location>
        <begin position="311"/>
        <end position="332"/>
    </location>
</feature>
<feature type="transmembrane region" description="Helical" evidence="10">
    <location>
        <begin position="444"/>
        <end position="464"/>
    </location>
</feature>
<comment type="similarity">
    <text evidence="2">Belongs to the oligopeptide OPT transporter family.</text>
</comment>
<evidence type="ECO:0000256" key="6">
    <source>
        <dbReference type="ARBA" id="ARBA00022927"/>
    </source>
</evidence>
<dbReference type="Pfam" id="PF03169">
    <property type="entry name" value="OPT"/>
    <property type="match status" value="1"/>
</dbReference>
<comment type="caution">
    <text evidence="11">The sequence shown here is derived from an EMBL/GenBank/DDBJ whole genome shotgun (WGS) entry which is preliminary data.</text>
</comment>
<feature type="transmembrane region" description="Helical" evidence="10">
    <location>
        <begin position="554"/>
        <end position="576"/>
    </location>
</feature>
<keyword evidence="8 10" id="KW-0472">Membrane</keyword>
<feature type="compositionally biased region" description="Basic and acidic residues" evidence="9">
    <location>
        <begin position="33"/>
        <end position="45"/>
    </location>
</feature>
<evidence type="ECO:0000256" key="4">
    <source>
        <dbReference type="ARBA" id="ARBA00022692"/>
    </source>
</evidence>
<evidence type="ECO:0008006" key="13">
    <source>
        <dbReference type="Google" id="ProtNLM"/>
    </source>
</evidence>
<feature type="transmembrane region" description="Helical" evidence="10">
    <location>
        <begin position="470"/>
        <end position="493"/>
    </location>
</feature>
<dbReference type="OrthoDB" id="9986677at2759"/>
<evidence type="ECO:0000256" key="9">
    <source>
        <dbReference type="SAM" id="MobiDB-lite"/>
    </source>
</evidence>
<dbReference type="EMBL" id="JAEPQZ010000009">
    <property type="protein sequence ID" value="KAG2177274.1"/>
    <property type="molecule type" value="Genomic_DNA"/>
</dbReference>
<comment type="subcellular location">
    <subcellularLocation>
        <location evidence="1">Membrane</location>
        <topology evidence="1">Multi-pass membrane protein</topology>
    </subcellularLocation>
</comment>
<accession>A0A8H7PPP3</accession>
<feature type="transmembrane region" description="Helical" evidence="10">
    <location>
        <begin position="698"/>
        <end position="719"/>
    </location>
</feature>